<dbReference type="SUPFAM" id="SSF159888">
    <property type="entry name" value="YdhG-like"/>
    <property type="match status" value="1"/>
</dbReference>
<name>A0A383CWN1_9ZZZZ</name>
<proteinExistence type="predicted"/>
<dbReference type="EMBL" id="UINC01212194">
    <property type="protein sequence ID" value="SVE36409.1"/>
    <property type="molecule type" value="Genomic_DNA"/>
</dbReference>
<gene>
    <name evidence="1" type="ORF">METZ01_LOCUS489263</name>
</gene>
<protein>
    <recommendedName>
        <fullName evidence="2">YdhG-like domain-containing protein</fullName>
    </recommendedName>
</protein>
<feature type="non-terminal residue" evidence="1">
    <location>
        <position position="56"/>
    </location>
</feature>
<accession>A0A383CWN1</accession>
<evidence type="ECO:0000313" key="1">
    <source>
        <dbReference type="EMBL" id="SVE36409.1"/>
    </source>
</evidence>
<evidence type="ECO:0008006" key="2">
    <source>
        <dbReference type="Google" id="ProtNLM"/>
    </source>
</evidence>
<dbReference type="AlphaFoldDB" id="A0A383CWN1"/>
<reference evidence="1" key="1">
    <citation type="submission" date="2018-05" db="EMBL/GenBank/DDBJ databases">
        <authorList>
            <person name="Lanie J.A."/>
            <person name="Ng W.-L."/>
            <person name="Kazmierczak K.M."/>
            <person name="Andrzejewski T.M."/>
            <person name="Davidsen T.M."/>
            <person name="Wayne K.J."/>
            <person name="Tettelin H."/>
            <person name="Glass J.I."/>
            <person name="Rusch D."/>
            <person name="Podicherti R."/>
            <person name="Tsui H.-C.T."/>
            <person name="Winkler M.E."/>
        </authorList>
    </citation>
    <scope>NUCLEOTIDE SEQUENCE</scope>
</reference>
<sequence length="56" mass="6527">MMKSKANNIEQYLNELPDHRKEAISIVKQTILESLPDGYDEVMNWGMITYEVPLET</sequence>
<organism evidence="1">
    <name type="scientific">marine metagenome</name>
    <dbReference type="NCBI Taxonomy" id="408172"/>
    <lineage>
        <taxon>unclassified sequences</taxon>
        <taxon>metagenomes</taxon>
        <taxon>ecological metagenomes</taxon>
    </lineage>
</organism>